<evidence type="ECO:0000313" key="1">
    <source>
        <dbReference type="EMBL" id="AKE64499.1"/>
    </source>
</evidence>
<dbReference type="EMBL" id="CP011304">
    <property type="protein sequence ID" value="AKE64499.1"/>
    <property type="molecule type" value="Genomic_DNA"/>
</dbReference>
<proteinExistence type="predicted"/>
<name>A0A0F6U442_MICAE</name>
<evidence type="ECO:0000313" key="2">
    <source>
        <dbReference type="Proteomes" id="UP000034103"/>
    </source>
</evidence>
<dbReference type="AlphaFoldDB" id="A0A0F6U442"/>
<sequence>MVRSDLYAHALCNIYPNKPSKTEIIAKLKDSWLNSGIHSYFTRDEKTGHKIEVNQ</sequence>
<dbReference type="PATRIC" id="fig|1641812.3.peg.2223"/>
<protein>
    <submittedName>
        <fullName evidence="1">Uncharacterized protein</fullName>
    </submittedName>
</protein>
<reference evidence="1 2" key="1">
    <citation type="journal article" date="2015" name="Genome Announc.">
        <title>Complete Genome Sequence of Microcystis aeruginosa NIES-2549, a Bloom-Forming Cyanobacterium from Lake Kasumigaura, Japan.</title>
        <authorList>
            <person name="Yamaguchi H."/>
            <person name="Suzuki S."/>
            <person name="Tanabe Y."/>
            <person name="Osana Y."/>
            <person name="Shimura Y."/>
            <person name="Ishida K."/>
            <person name="Kawachi M."/>
        </authorList>
    </citation>
    <scope>NUCLEOTIDE SEQUENCE [LARGE SCALE GENOMIC DNA]</scope>
    <source>
        <strain evidence="1 2">NIES-2549</strain>
    </source>
</reference>
<gene>
    <name evidence="1" type="ORF">MYAER_2151</name>
</gene>
<organism evidence="1 2">
    <name type="scientific">Microcystis aeruginosa NIES-2549</name>
    <dbReference type="NCBI Taxonomy" id="1641812"/>
    <lineage>
        <taxon>Bacteria</taxon>
        <taxon>Bacillati</taxon>
        <taxon>Cyanobacteriota</taxon>
        <taxon>Cyanophyceae</taxon>
        <taxon>Oscillatoriophycideae</taxon>
        <taxon>Chroococcales</taxon>
        <taxon>Microcystaceae</taxon>
        <taxon>Microcystis</taxon>
    </lineage>
</organism>
<dbReference type="HOGENOM" id="CLU_212704_0_0_3"/>
<accession>A0A0F6U442</accession>
<dbReference type="Proteomes" id="UP000034103">
    <property type="component" value="Chromosome"/>
</dbReference>